<keyword evidence="3" id="KW-0812">Transmembrane</keyword>
<dbReference type="Proteomes" id="UP001374579">
    <property type="component" value="Unassembled WGS sequence"/>
</dbReference>
<dbReference type="GO" id="GO:0030431">
    <property type="term" value="P:sleep"/>
    <property type="evidence" value="ECO:0007669"/>
    <property type="project" value="InterPro"/>
</dbReference>
<dbReference type="InterPro" id="IPR031424">
    <property type="entry name" value="QVR-like"/>
</dbReference>
<name>A0AAN9GM40_9CAEN</name>
<reference evidence="5 6" key="1">
    <citation type="submission" date="2024-02" db="EMBL/GenBank/DDBJ databases">
        <title>Chromosome-scale genome assembly of the rough periwinkle Littorina saxatilis.</title>
        <authorList>
            <person name="De Jode A."/>
            <person name="Faria R."/>
            <person name="Formenti G."/>
            <person name="Sims Y."/>
            <person name="Smith T.P."/>
            <person name="Tracey A."/>
            <person name="Wood J.M.D."/>
            <person name="Zagrodzka Z.B."/>
            <person name="Johannesson K."/>
            <person name="Butlin R.K."/>
            <person name="Leder E.H."/>
        </authorList>
    </citation>
    <scope>NUCLEOTIDE SEQUENCE [LARGE SCALE GENOMIC DNA]</scope>
    <source>
        <strain evidence="5">Snail1</strain>
        <tissue evidence="5">Muscle</tissue>
    </source>
</reference>
<feature type="chain" id="PRO_5042884108" description="Protein sleepless" evidence="4">
    <location>
        <begin position="24"/>
        <end position="131"/>
    </location>
</feature>
<dbReference type="InterPro" id="IPR050975">
    <property type="entry name" value="Sleep_regulator"/>
</dbReference>
<sequence length="131" mass="14676">MMGAYHILAAVLFLVVVIREGLALKCVQCNSFTKPECDSQPSEFEDDCPFNATSCRKMEQEIYYDDDYQVRTIRQCALESGPLKCIERTGTYRFKVYYCHCQGDNCNTASSLTLSVTLALVSAAVASLFKL</sequence>
<comment type="caution">
    <text evidence="5">The sequence shown here is derived from an EMBL/GenBank/DDBJ whole genome shotgun (WGS) entry which is preliminary data.</text>
</comment>
<organism evidence="5 6">
    <name type="scientific">Littorina saxatilis</name>
    <dbReference type="NCBI Taxonomy" id="31220"/>
    <lineage>
        <taxon>Eukaryota</taxon>
        <taxon>Metazoa</taxon>
        <taxon>Spiralia</taxon>
        <taxon>Lophotrochozoa</taxon>
        <taxon>Mollusca</taxon>
        <taxon>Gastropoda</taxon>
        <taxon>Caenogastropoda</taxon>
        <taxon>Littorinimorpha</taxon>
        <taxon>Littorinoidea</taxon>
        <taxon>Littorinidae</taxon>
        <taxon>Littorina</taxon>
    </lineage>
</organism>
<dbReference type="GO" id="GO:0032222">
    <property type="term" value="P:regulation of synaptic transmission, cholinergic"/>
    <property type="evidence" value="ECO:0007669"/>
    <property type="project" value="InterPro"/>
</dbReference>
<keyword evidence="6" id="KW-1185">Reference proteome</keyword>
<dbReference type="PANTHER" id="PTHR33562">
    <property type="entry name" value="ATILLA, ISOFORM B-RELATED-RELATED"/>
    <property type="match status" value="1"/>
</dbReference>
<dbReference type="PANTHER" id="PTHR33562:SF2">
    <property type="entry name" value="PROTEIN QUIVER"/>
    <property type="match status" value="1"/>
</dbReference>
<keyword evidence="2" id="KW-0325">Glycoprotein</keyword>
<protein>
    <recommendedName>
        <fullName evidence="7">Protein sleepless</fullName>
    </recommendedName>
</protein>
<dbReference type="AlphaFoldDB" id="A0AAN9GM40"/>
<feature type="transmembrane region" description="Helical" evidence="3">
    <location>
        <begin position="109"/>
        <end position="129"/>
    </location>
</feature>
<evidence type="ECO:0000256" key="3">
    <source>
        <dbReference type="SAM" id="Phobius"/>
    </source>
</evidence>
<proteinExistence type="predicted"/>
<keyword evidence="3" id="KW-0472">Membrane</keyword>
<evidence type="ECO:0008006" key="7">
    <source>
        <dbReference type="Google" id="ProtNLM"/>
    </source>
</evidence>
<dbReference type="EMBL" id="JBAMIC010000002">
    <property type="protein sequence ID" value="KAK7113657.1"/>
    <property type="molecule type" value="Genomic_DNA"/>
</dbReference>
<dbReference type="InterPro" id="IPR045860">
    <property type="entry name" value="Snake_toxin-like_sf"/>
</dbReference>
<dbReference type="SUPFAM" id="SSF57302">
    <property type="entry name" value="Snake toxin-like"/>
    <property type="match status" value="1"/>
</dbReference>
<dbReference type="Pfam" id="PF17064">
    <property type="entry name" value="QVR"/>
    <property type="match status" value="1"/>
</dbReference>
<accession>A0AAN9GM40</accession>
<evidence type="ECO:0000256" key="4">
    <source>
        <dbReference type="SAM" id="SignalP"/>
    </source>
</evidence>
<evidence type="ECO:0000256" key="2">
    <source>
        <dbReference type="ARBA" id="ARBA00023180"/>
    </source>
</evidence>
<keyword evidence="1 4" id="KW-0732">Signal</keyword>
<evidence type="ECO:0000313" key="5">
    <source>
        <dbReference type="EMBL" id="KAK7113657.1"/>
    </source>
</evidence>
<gene>
    <name evidence="5" type="ORF">V1264_012906</name>
</gene>
<feature type="signal peptide" evidence="4">
    <location>
        <begin position="1"/>
        <end position="23"/>
    </location>
</feature>
<evidence type="ECO:0000256" key="1">
    <source>
        <dbReference type="ARBA" id="ARBA00022729"/>
    </source>
</evidence>
<keyword evidence="3" id="KW-1133">Transmembrane helix</keyword>
<evidence type="ECO:0000313" key="6">
    <source>
        <dbReference type="Proteomes" id="UP001374579"/>
    </source>
</evidence>